<feature type="signal peptide" evidence="1">
    <location>
        <begin position="1"/>
        <end position="21"/>
    </location>
</feature>
<protein>
    <submittedName>
        <fullName evidence="2">Putative secreted protein</fullName>
    </submittedName>
</protein>
<name>A0A4D5RAS7_IXOSC</name>
<reference evidence="2" key="1">
    <citation type="submission" date="2019-04" db="EMBL/GenBank/DDBJ databases">
        <title>An insight into the mialome of Ixodes scapularis.</title>
        <authorList>
            <person name="Ribeiro J.M."/>
            <person name="Mather T.N."/>
            <person name="Karim S."/>
        </authorList>
    </citation>
    <scope>NUCLEOTIDE SEQUENCE</scope>
</reference>
<proteinExistence type="predicted"/>
<dbReference type="EMBL" id="GHJT01000204">
    <property type="protein sequence ID" value="MOY34175.1"/>
    <property type="molecule type" value="Transcribed_RNA"/>
</dbReference>
<accession>A0A4D5RAS7</accession>
<dbReference type="AlphaFoldDB" id="A0A4D5RAS7"/>
<keyword evidence="1" id="KW-0732">Signal</keyword>
<feature type="chain" id="PRO_5020029054" evidence="1">
    <location>
        <begin position="22"/>
        <end position="75"/>
    </location>
</feature>
<evidence type="ECO:0000313" key="2">
    <source>
        <dbReference type="EMBL" id="MOY34175.1"/>
    </source>
</evidence>
<sequence length="75" mass="8109">MAACKFPFFTLMVCTWSDALAFLGDHLFAKCPGQPASFVGMKYVFDGASFEDRLSESLTAAGIGYKDAALLSMQN</sequence>
<organism evidence="2">
    <name type="scientific">Ixodes scapularis</name>
    <name type="common">Black-legged tick</name>
    <name type="synonym">Deer tick</name>
    <dbReference type="NCBI Taxonomy" id="6945"/>
    <lineage>
        <taxon>Eukaryota</taxon>
        <taxon>Metazoa</taxon>
        <taxon>Ecdysozoa</taxon>
        <taxon>Arthropoda</taxon>
        <taxon>Chelicerata</taxon>
        <taxon>Arachnida</taxon>
        <taxon>Acari</taxon>
        <taxon>Parasitiformes</taxon>
        <taxon>Ixodida</taxon>
        <taxon>Ixodoidea</taxon>
        <taxon>Ixodidae</taxon>
        <taxon>Ixodinae</taxon>
        <taxon>Ixodes</taxon>
    </lineage>
</organism>
<evidence type="ECO:0000256" key="1">
    <source>
        <dbReference type="SAM" id="SignalP"/>
    </source>
</evidence>